<feature type="transmembrane region" description="Helical" evidence="1">
    <location>
        <begin position="161"/>
        <end position="182"/>
    </location>
</feature>
<keyword evidence="1" id="KW-1133">Transmembrane helix</keyword>
<sequence>MSDQSIELKSPKLGYIPIRQFLIIGSILGILYAVSFISAEYTPTIVSYTFAALTFLFNACLFYGALKNNGIALGCCQKVLRFSMVLLRVAFFFMPALAASFVSSDYDKELKFSDATNYKIKELLVDILGLRPMQAFVDFVRKHGGSDATARQKFEQGVVFGGMWVVALIVYTSLFYVEYVIIKRLRKFITARKGMYEHQILP</sequence>
<feature type="transmembrane region" description="Helical" evidence="1">
    <location>
        <begin position="45"/>
        <end position="64"/>
    </location>
</feature>
<name>A0A2G5TQF3_9PELO</name>
<comment type="caution">
    <text evidence="2">The sequence shown here is derived from an EMBL/GenBank/DDBJ whole genome shotgun (WGS) entry which is preliminary data.</text>
</comment>
<evidence type="ECO:0000256" key="1">
    <source>
        <dbReference type="SAM" id="Phobius"/>
    </source>
</evidence>
<dbReference type="EMBL" id="PDUG01000005">
    <property type="protein sequence ID" value="PIC29468.1"/>
    <property type="molecule type" value="Genomic_DNA"/>
</dbReference>
<feature type="transmembrane region" description="Helical" evidence="1">
    <location>
        <begin position="21"/>
        <end position="39"/>
    </location>
</feature>
<proteinExistence type="predicted"/>
<dbReference type="Proteomes" id="UP000230233">
    <property type="component" value="Chromosome V"/>
</dbReference>
<dbReference type="Pfam" id="PF10912">
    <property type="entry name" value="Glam1"/>
    <property type="match status" value="1"/>
</dbReference>
<keyword evidence="1" id="KW-0812">Transmembrane</keyword>
<evidence type="ECO:0000313" key="2">
    <source>
        <dbReference type="EMBL" id="PIC29468.1"/>
    </source>
</evidence>
<accession>A0A2G5TQF3</accession>
<keyword evidence="1" id="KW-0472">Membrane</keyword>
<dbReference type="AlphaFoldDB" id="A0A2G5TQF3"/>
<reference evidence="3" key="1">
    <citation type="submission" date="2017-10" db="EMBL/GenBank/DDBJ databases">
        <title>Rapid genome shrinkage in a self-fertile nematode reveals novel sperm competition proteins.</title>
        <authorList>
            <person name="Yin D."/>
            <person name="Schwarz E.M."/>
            <person name="Thomas C.G."/>
            <person name="Felde R.L."/>
            <person name="Korf I.F."/>
            <person name="Cutter A.D."/>
            <person name="Schartner C.M."/>
            <person name="Ralston E.J."/>
            <person name="Meyer B.J."/>
            <person name="Haag E.S."/>
        </authorList>
    </citation>
    <scope>NUCLEOTIDE SEQUENCE [LARGE SCALE GENOMIC DNA]</scope>
    <source>
        <strain evidence="3">JU1422</strain>
    </source>
</reference>
<evidence type="ECO:0000313" key="3">
    <source>
        <dbReference type="Proteomes" id="UP000230233"/>
    </source>
</evidence>
<feature type="transmembrane region" description="Helical" evidence="1">
    <location>
        <begin position="85"/>
        <end position="103"/>
    </location>
</feature>
<dbReference type="PANTHER" id="PTHR35013">
    <property type="entry name" value="PROTEIN CBG22618-RELATED"/>
    <property type="match status" value="1"/>
</dbReference>
<gene>
    <name evidence="2" type="primary">Cnig_chr_V.g21032</name>
    <name evidence="2" type="ORF">B9Z55_021032</name>
</gene>
<protein>
    <submittedName>
        <fullName evidence="2">Uncharacterized protein</fullName>
    </submittedName>
</protein>
<organism evidence="2 3">
    <name type="scientific">Caenorhabditis nigoni</name>
    <dbReference type="NCBI Taxonomy" id="1611254"/>
    <lineage>
        <taxon>Eukaryota</taxon>
        <taxon>Metazoa</taxon>
        <taxon>Ecdysozoa</taxon>
        <taxon>Nematoda</taxon>
        <taxon>Chromadorea</taxon>
        <taxon>Rhabditida</taxon>
        <taxon>Rhabditina</taxon>
        <taxon>Rhabditomorpha</taxon>
        <taxon>Rhabditoidea</taxon>
        <taxon>Rhabditidae</taxon>
        <taxon>Peloderinae</taxon>
        <taxon>Caenorhabditis</taxon>
    </lineage>
</organism>
<dbReference type="InterPro" id="IPR024483">
    <property type="entry name" value="Glam1"/>
</dbReference>
<dbReference type="PANTHER" id="PTHR35013:SF3">
    <property type="entry name" value="TRANSMEMBRANE PROTEIN"/>
    <property type="match status" value="1"/>
</dbReference>
<keyword evidence="3" id="KW-1185">Reference proteome</keyword>